<dbReference type="NCBIfam" id="TIGR00797">
    <property type="entry name" value="matE"/>
    <property type="match status" value="1"/>
</dbReference>
<evidence type="ECO:0000256" key="6">
    <source>
        <dbReference type="ARBA" id="ARBA00022692"/>
    </source>
</evidence>
<protein>
    <recommendedName>
        <fullName evidence="3">Multidrug export protein MepA</fullName>
    </recommendedName>
</protein>
<evidence type="ECO:0000256" key="4">
    <source>
        <dbReference type="ARBA" id="ARBA00022448"/>
    </source>
</evidence>
<feature type="transmembrane region" description="Helical" evidence="10">
    <location>
        <begin position="25"/>
        <end position="46"/>
    </location>
</feature>
<comment type="subcellular location">
    <subcellularLocation>
        <location evidence="1">Cell membrane</location>
        <topology evidence="1">Multi-pass membrane protein</topology>
    </subcellularLocation>
</comment>
<keyword evidence="5" id="KW-1003">Cell membrane</keyword>
<dbReference type="CDD" id="cd13143">
    <property type="entry name" value="MATE_MepA_like"/>
    <property type="match status" value="1"/>
</dbReference>
<evidence type="ECO:0000256" key="2">
    <source>
        <dbReference type="ARBA" id="ARBA00008417"/>
    </source>
</evidence>
<dbReference type="GO" id="GO:0015297">
    <property type="term" value="F:antiporter activity"/>
    <property type="evidence" value="ECO:0007669"/>
    <property type="project" value="InterPro"/>
</dbReference>
<keyword evidence="4" id="KW-0813">Transport</keyword>
<evidence type="ECO:0000256" key="10">
    <source>
        <dbReference type="SAM" id="Phobius"/>
    </source>
</evidence>
<organism evidence="11 12">
    <name type="scientific">Eubacterium callanderi</name>
    <dbReference type="NCBI Taxonomy" id="53442"/>
    <lineage>
        <taxon>Bacteria</taxon>
        <taxon>Bacillati</taxon>
        <taxon>Bacillota</taxon>
        <taxon>Clostridia</taxon>
        <taxon>Eubacteriales</taxon>
        <taxon>Eubacteriaceae</taxon>
        <taxon>Eubacterium</taxon>
    </lineage>
</organism>
<dbReference type="Proteomes" id="UP000586254">
    <property type="component" value="Unassembled WGS sequence"/>
</dbReference>
<gene>
    <name evidence="11" type="ORF">H0N91_10020</name>
</gene>
<feature type="transmembrane region" description="Helical" evidence="10">
    <location>
        <begin position="101"/>
        <end position="125"/>
    </location>
</feature>
<dbReference type="InterPro" id="IPR051327">
    <property type="entry name" value="MATE_MepA_subfamily"/>
</dbReference>
<dbReference type="InterPro" id="IPR045070">
    <property type="entry name" value="MATE_MepA-like"/>
</dbReference>
<feature type="transmembrane region" description="Helical" evidence="10">
    <location>
        <begin position="431"/>
        <end position="451"/>
    </location>
</feature>
<comment type="similarity">
    <text evidence="2">Belongs to the multi antimicrobial extrusion (MATE) (TC 2.A.66.1) family. MepA subfamily.</text>
</comment>
<feature type="transmembrane region" description="Helical" evidence="10">
    <location>
        <begin position="368"/>
        <end position="388"/>
    </location>
</feature>
<comment type="caution">
    <text evidence="11">The sequence shown here is derived from an EMBL/GenBank/DDBJ whole genome shotgun (WGS) entry which is preliminary data.</text>
</comment>
<name>A0A853JPG1_9FIRM</name>
<proteinExistence type="inferred from homology"/>
<keyword evidence="9" id="KW-0046">Antibiotic resistance</keyword>
<dbReference type="PIRSF" id="PIRSF006603">
    <property type="entry name" value="DinF"/>
    <property type="match status" value="1"/>
</dbReference>
<dbReference type="GO" id="GO:0046677">
    <property type="term" value="P:response to antibiotic"/>
    <property type="evidence" value="ECO:0007669"/>
    <property type="project" value="UniProtKB-KW"/>
</dbReference>
<feature type="transmembrane region" description="Helical" evidence="10">
    <location>
        <begin position="58"/>
        <end position="80"/>
    </location>
</feature>
<evidence type="ECO:0000256" key="9">
    <source>
        <dbReference type="ARBA" id="ARBA00023251"/>
    </source>
</evidence>
<dbReference type="AlphaFoldDB" id="A0A853JPG1"/>
<evidence type="ECO:0000256" key="3">
    <source>
        <dbReference type="ARBA" id="ARBA00022106"/>
    </source>
</evidence>
<feature type="transmembrane region" description="Helical" evidence="10">
    <location>
        <begin position="145"/>
        <end position="162"/>
    </location>
</feature>
<dbReference type="GO" id="GO:0005886">
    <property type="term" value="C:plasma membrane"/>
    <property type="evidence" value="ECO:0007669"/>
    <property type="project" value="UniProtKB-SubCell"/>
</dbReference>
<evidence type="ECO:0000256" key="8">
    <source>
        <dbReference type="ARBA" id="ARBA00023136"/>
    </source>
</evidence>
<feature type="transmembrane region" description="Helical" evidence="10">
    <location>
        <begin position="201"/>
        <end position="223"/>
    </location>
</feature>
<dbReference type="Pfam" id="PF01554">
    <property type="entry name" value="MatE"/>
    <property type="match status" value="2"/>
</dbReference>
<dbReference type="EMBL" id="JACCKS010000010">
    <property type="protein sequence ID" value="NZA38464.1"/>
    <property type="molecule type" value="Genomic_DNA"/>
</dbReference>
<evidence type="ECO:0000256" key="7">
    <source>
        <dbReference type="ARBA" id="ARBA00022989"/>
    </source>
</evidence>
<keyword evidence="6 10" id="KW-0812">Transmembrane</keyword>
<dbReference type="InterPro" id="IPR002528">
    <property type="entry name" value="MATE_fam"/>
</dbReference>
<evidence type="ECO:0000256" key="5">
    <source>
        <dbReference type="ARBA" id="ARBA00022475"/>
    </source>
</evidence>
<keyword evidence="7 10" id="KW-1133">Transmembrane helix</keyword>
<reference evidence="11 12" key="1">
    <citation type="submission" date="2020-07" db="EMBL/GenBank/DDBJ databases">
        <title>Organ Donor 1.</title>
        <authorList>
            <person name="Marsh A.J."/>
            <person name="Azcarate-Peril M.A."/>
        </authorList>
    </citation>
    <scope>NUCLEOTIDE SEQUENCE [LARGE SCALE GENOMIC DNA]</scope>
    <source>
        <strain evidence="11 12">AMC0717</strain>
    </source>
</reference>
<evidence type="ECO:0000313" key="11">
    <source>
        <dbReference type="EMBL" id="NZA38464.1"/>
    </source>
</evidence>
<feature type="transmembrane region" description="Helical" evidence="10">
    <location>
        <begin position="408"/>
        <end position="425"/>
    </location>
</feature>
<dbReference type="InterPro" id="IPR048279">
    <property type="entry name" value="MdtK-like"/>
</dbReference>
<evidence type="ECO:0000256" key="1">
    <source>
        <dbReference type="ARBA" id="ARBA00004651"/>
    </source>
</evidence>
<keyword evidence="8 10" id="KW-0472">Membrane</keyword>
<dbReference type="GO" id="GO:0042910">
    <property type="term" value="F:xenobiotic transmembrane transporter activity"/>
    <property type="evidence" value="ECO:0007669"/>
    <property type="project" value="InterPro"/>
</dbReference>
<dbReference type="PANTHER" id="PTHR43823">
    <property type="entry name" value="SPORULATION PROTEIN YKVU"/>
    <property type="match status" value="1"/>
</dbReference>
<feature type="transmembrane region" description="Helical" evidence="10">
    <location>
        <begin position="174"/>
        <end position="195"/>
    </location>
</feature>
<accession>A0A853JPG1</accession>
<evidence type="ECO:0000313" key="12">
    <source>
        <dbReference type="Proteomes" id="UP000586254"/>
    </source>
</evidence>
<sequence>MKNMEEDNAQQRKFKKMTETPVEPLICRMAVPTIISMLITSIYNMADTFFVGRIGTSATAAVGIVFSLMAIIQAIGFFFGQGSGNYISRKLGAREVEEASRMAATGFFSALLTGAAVMVLGFCFSESFCRLLGATETIMPYAQDYMRLILIGAPYMTAALVLNNQLRLQGNAFYAMIGLVSGGLLNIALDPLFIFGFGLGISGAALATILSQLVSFSLLLLGCNRAAGNLPIRFRHFSPSLARYRAIVNGGLPSLCRQGLASVATICLNTAAGPFGDAAIAAMSIVTRLTQFAASAVLGFGQGFQPVCGFNYGARRYDRVRQGFWFCVVVASVVLVVLSSLGEIFAPGLISLFRADDAQVIAIGAKALRLQCITFPLLGWVTLCNMLLQNIGKVTQASILSVARQGLFFLPLILLLPMALGLLGVQFCQPIADVLTFAIAIPLVLPTLRFLRMGEAAEAEKS</sequence>
<dbReference type="PANTHER" id="PTHR43823:SF3">
    <property type="entry name" value="MULTIDRUG EXPORT PROTEIN MEPA"/>
    <property type="match status" value="1"/>
</dbReference>
<feature type="transmembrane region" description="Helical" evidence="10">
    <location>
        <begin position="324"/>
        <end position="348"/>
    </location>
</feature>